<evidence type="ECO:0000313" key="2">
    <source>
        <dbReference type="EMBL" id="KAK4182833.1"/>
    </source>
</evidence>
<evidence type="ECO:0000313" key="3">
    <source>
        <dbReference type="Proteomes" id="UP001302126"/>
    </source>
</evidence>
<dbReference type="InterPro" id="IPR052228">
    <property type="entry name" value="Sec_Metab_Biosynth_Oxidored"/>
</dbReference>
<keyword evidence="3" id="KW-1185">Reference proteome</keyword>
<dbReference type="Proteomes" id="UP001302126">
    <property type="component" value="Unassembled WGS sequence"/>
</dbReference>
<comment type="caution">
    <text evidence="2">The sequence shown here is derived from an EMBL/GenBank/DDBJ whole genome shotgun (WGS) entry which is preliminary data.</text>
</comment>
<evidence type="ECO:0008006" key="4">
    <source>
        <dbReference type="Google" id="ProtNLM"/>
    </source>
</evidence>
<dbReference type="GO" id="GO:0016491">
    <property type="term" value="F:oxidoreductase activity"/>
    <property type="evidence" value="ECO:0007669"/>
    <property type="project" value="UniProtKB-KW"/>
</dbReference>
<dbReference type="InterPro" id="IPR036291">
    <property type="entry name" value="NAD(P)-bd_dom_sf"/>
</dbReference>
<dbReference type="PANTHER" id="PTHR47534">
    <property type="entry name" value="YALI0E05731P"/>
    <property type="match status" value="1"/>
</dbReference>
<gene>
    <name evidence="2" type="ORF">QBC35DRAFT_509228</name>
</gene>
<proteinExistence type="predicted"/>
<reference evidence="2" key="1">
    <citation type="journal article" date="2023" name="Mol. Phylogenet. Evol.">
        <title>Genome-scale phylogeny and comparative genomics of the fungal order Sordariales.</title>
        <authorList>
            <person name="Hensen N."/>
            <person name="Bonometti L."/>
            <person name="Westerberg I."/>
            <person name="Brannstrom I.O."/>
            <person name="Guillou S."/>
            <person name="Cros-Aarteil S."/>
            <person name="Calhoun S."/>
            <person name="Haridas S."/>
            <person name="Kuo A."/>
            <person name="Mondo S."/>
            <person name="Pangilinan J."/>
            <person name="Riley R."/>
            <person name="LaButti K."/>
            <person name="Andreopoulos B."/>
            <person name="Lipzen A."/>
            <person name="Chen C."/>
            <person name="Yan M."/>
            <person name="Daum C."/>
            <person name="Ng V."/>
            <person name="Clum A."/>
            <person name="Steindorff A."/>
            <person name="Ohm R.A."/>
            <person name="Martin F."/>
            <person name="Silar P."/>
            <person name="Natvig D.O."/>
            <person name="Lalanne C."/>
            <person name="Gautier V."/>
            <person name="Ament-Velasquez S.L."/>
            <person name="Kruys A."/>
            <person name="Hutchinson M.I."/>
            <person name="Powell A.J."/>
            <person name="Barry K."/>
            <person name="Miller A.N."/>
            <person name="Grigoriev I.V."/>
            <person name="Debuchy R."/>
            <person name="Gladieux P."/>
            <person name="Hiltunen Thoren M."/>
            <person name="Johannesson H."/>
        </authorList>
    </citation>
    <scope>NUCLEOTIDE SEQUENCE</scope>
    <source>
        <strain evidence="2">PSN309</strain>
    </source>
</reference>
<evidence type="ECO:0000256" key="1">
    <source>
        <dbReference type="ARBA" id="ARBA00023002"/>
    </source>
</evidence>
<protein>
    <recommendedName>
        <fullName evidence="4">Dehydrogenase</fullName>
    </recommendedName>
</protein>
<dbReference type="PANTHER" id="PTHR47534:SF3">
    <property type="entry name" value="ALCOHOL DEHYDROGENASE-LIKE C-TERMINAL DOMAIN-CONTAINING PROTEIN"/>
    <property type="match status" value="1"/>
</dbReference>
<dbReference type="SUPFAM" id="SSF51735">
    <property type="entry name" value="NAD(P)-binding Rossmann-fold domains"/>
    <property type="match status" value="1"/>
</dbReference>
<dbReference type="EMBL" id="MU864606">
    <property type="protein sequence ID" value="KAK4182833.1"/>
    <property type="molecule type" value="Genomic_DNA"/>
</dbReference>
<dbReference type="Gene3D" id="3.40.50.720">
    <property type="entry name" value="NAD(P)-binding Rossmann-like Domain"/>
    <property type="match status" value="1"/>
</dbReference>
<dbReference type="AlphaFoldDB" id="A0AAN6WJK6"/>
<reference evidence="2" key="2">
    <citation type="submission" date="2023-05" db="EMBL/GenBank/DDBJ databases">
        <authorList>
            <consortium name="Lawrence Berkeley National Laboratory"/>
            <person name="Steindorff A."/>
            <person name="Hensen N."/>
            <person name="Bonometti L."/>
            <person name="Westerberg I."/>
            <person name="Brannstrom I.O."/>
            <person name="Guillou S."/>
            <person name="Cros-Aarteil S."/>
            <person name="Calhoun S."/>
            <person name="Haridas S."/>
            <person name="Kuo A."/>
            <person name="Mondo S."/>
            <person name="Pangilinan J."/>
            <person name="Riley R."/>
            <person name="Labutti K."/>
            <person name="Andreopoulos B."/>
            <person name="Lipzen A."/>
            <person name="Chen C."/>
            <person name="Yanf M."/>
            <person name="Daum C."/>
            <person name="Ng V."/>
            <person name="Clum A."/>
            <person name="Ohm R."/>
            <person name="Martin F."/>
            <person name="Silar P."/>
            <person name="Natvig D."/>
            <person name="Lalanne C."/>
            <person name="Gautier V."/>
            <person name="Ament-Velasquez S.L."/>
            <person name="Kruys A."/>
            <person name="Hutchinson M.I."/>
            <person name="Powell A.J."/>
            <person name="Barry K."/>
            <person name="Miller A.N."/>
            <person name="Grigoriev I.V."/>
            <person name="Debuchy R."/>
            <person name="Gladieux P."/>
            <person name="Thoren M.H."/>
            <person name="Johannesson H."/>
        </authorList>
    </citation>
    <scope>NUCLEOTIDE SEQUENCE</scope>
    <source>
        <strain evidence="2">PSN309</strain>
    </source>
</reference>
<name>A0AAN6WJK6_9PEZI</name>
<accession>A0AAN6WJK6</accession>
<keyword evidence="1" id="KW-0560">Oxidoreductase</keyword>
<organism evidence="2 3">
    <name type="scientific">Podospora australis</name>
    <dbReference type="NCBI Taxonomy" id="1536484"/>
    <lineage>
        <taxon>Eukaryota</taxon>
        <taxon>Fungi</taxon>
        <taxon>Dikarya</taxon>
        <taxon>Ascomycota</taxon>
        <taxon>Pezizomycotina</taxon>
        <taxon>Sordariomycetes</taxon>
        <taxon>Sordariomycetidae</taxon>
        <taxon>Sordariales</taxon>
        <taxon>Podosporaceae</taxon>
        <taxon>Podospora</taxon>
    </lineage>
</organism>
<sequence length="256" mass="29176">MSDTSRLCSLVASKESLLDLLFMTAGFAPFGPRRETSEGIEVAAALEYYSRVLFMLHLLPLLRKSKGRVISVGGGGKEWKNSIFLDNLDLKKPENFKFWTVQRMYLGMTTVAMETLADQKENQGVTFIHSWPGIVSTGNVRRGLYEDETSWWAWFVHWVFEPFLTMIGFSEEECGERYLYQCVSARYGGKGVPWMGQKGVDSWEREGDEIEGQGGRLFLVDRKCECTPNAGVMKTLRGETKERVWDHTLKVLGPYL</sequence>